<sequence>MLCHHEEETGHCLALSFSDLSVWCFSCDSYLDVQAILELRPSCTFVEVWRTPFQSLEKKYSTSNIFGFGDWTS</sequence>
<dbReference type="SUPFAM" id="SSF57850">
    <property type="entry name" value="RING/U-box"/>
    <property type="match status" value="1"/>
</dbReference>
<dbReference type="PANTHER" id="PTHR47665">
    <property type="entry name" value="HISTONE DEACETYLASE-LIKE PROTEIN"/>
    <property type="match status" value="1"/>
</dbReference>
<keyword evidence="1" id="KW-0479">Metal-binding</keyword>
<dbReference type="InParanoid" id="A0A804PSH2"/>
<keyword evidence="1" id="KW-0862">Zinc</keyword>
<accession>A0A804PSH2</accession>
<name>A0A804PSH2_MAIZE</name>
<feature type="domain" description="UBP-type" evidence="2">
    <location>
        <begin position="1"/>
        <end position="50"/>
    </location>
</feature>
<dbReference type="PROSITE" id="PS50271">
    <property type="entry name" value="ZF_UBP"/>
    <property type="match status" value="1"/>
</dbReference>
<keyword evidence="1" id="KW-0863">Zinc-finger</keyword>
<keyword evidence="4" id="KW-1185">Reference proteome</keyword>
<protein>
    <recommendedName>
        <fullName evidence="2">UBP-type domain-containing protein</fullName>
    </recommendedName>
</protein>
<proteinExistence type="predicted"/>
<evidence type="ECO:0000313" key="4">
    <source>
        <dbReference type="Proteomes" id="UP000007305"/>
    </source>
</evidence>
<dbReference type="InterPro" id="IPR001607">
    <property type="entry name" value="Znf_UBP"/>
</dbReference>
<dbReference type="PANTHER" id="PTHR47665:SF1">
    <property type="entry name" value="HISTONE DEACETYLASE-LIKE PROTEIN"/>
    <property type="match status" value="1"/>
</dbReference>
<dbReference type="Gramene" id="Zm00001eb264710_T001">
    <property type="protein sequence ID" value="Zm00001eb264710_P001"/>
    <property type="gene ID" value="Zm00001eb264710"/>
</dbReference>
<evidence type="ECO:0000256" key="1">
    <source>
        <dbReference type="PROSITE-ProRule" id="PRU00502"/>
    </source>
</evidence>
<reference evidence="3" key="2">
    <citation type="submission" date="2019-07" db="EMBL/GenBank/DDBJ databases">
        <authorList>
            <person name="Seetharam A."/>
            <person name="Woodhouse M."/>
            <person name="Cannon E."/>
        </authorList>
    </citation>
    <scope>NUCLEOTIDE SEQUENCE [LARGE SCALE GENOMIC DNA]</scope>
    <source>
        <strain evidence="3">cv. B73</strain>
    </source>
</reference>
<dbReference type="InterPro" id="IPR013083">
    <property type="entry name" value="Znf_RING/FYVE/PHD"/>
</dbReference>
<dbReference type="EnsemblPlants" id="Zm00001eb264710_T001">
    <property type="protein sequence ID" value="Zm00001eb264710_P001"/>
    <property type="gene ID" value="Zm00001eb264710"/>
</dbReference>
<evidence type="ECO:0000313" key="3">
    <source>
        <dbReference type="EnsemblPlants" id="Zm00001eb264710_P001"/>
    </source>
</evidence>
<dbReference type="AlphaFoldDB" id="A0A804PSH2"/>
<organism evidence="3 4">
    <name type="scientific">Zea mays</name>
    <name type="common">Maize</name>
    <dbReference type="NCBI Taxonomy" id="4577"/>
    <lineage>
        <taxon>Eukaryota</taxon>
        <taxon>Viridiplantae</taxon>
        <taxon>Streptophyta</taxon>
        <taxon>Embryophyta</taxon>
        <taxon>Tracheophyta</taxon>
        <taxon>Spermatophyta</taxon>
        <taxon>Magnoliopsida</taxon>
        <taxon>Liliopsida</taxon>
        <taxon>Poales</taxon>
        <taxon>Poaceae</taxon>
        <taxon>PACMAD clade</taxon>
        <taxon>Panicoideae</taxon>
        <taxon>Andropogonodae</taxon>
        <taxon>Andropogoneae</taxon>
        <taxon>Tripsacinae</taxon>
        <taxon>Zea</taxon>
    </lineage>
</organism>
<dbReference type="Pfam" id="PF02148">
    <property type="entry name" value="zf-UBP"/>
    <property type="match status" value="1"/>
</dbReference>
<reference evidence="4" key="1">
    <citation type="journal article" date="2009" name="Science">
        <title>The B73 maize genome: complexity, diversity, and dynamics.</title>
        <authorList>
            <person name="Schnable P.S."/>
            <person name="Ware D."/>
            <person name="Fulton R.S."/>
            <person name="Stein J.C."/>
            <person name="Wei F."/>
            <person name="Pasternak S."/>
            <person name="Liang C."/>
            <person name="Zhang J."/>
            <person name="Fulton L."/>
            <person name="Graves T.A."/>
            <person name="Minx P."/>
            <person name="Reily A.D."/>
            <person name="Courtney L."/>
            <person name="Kruchowski S.S."/>
            <person name="Tomlinson C."/>
            <person name="Strong C."/>
            <person name="Delehaunty K."/>
            <person name="Fronick C."/>
            <person name="Courtney B."/>
            <person name="Rock S.M."/>
            <person name="Belter E."/>
            <person name="Du F."/>
            <person name="Kim K."/>
            <person name="Abbott R.M."/>
            <person name="Cotton M."/>
            <person name="Levy A."/>
            <person name="Marchetto P."/>
            <person name="Ochoa K."/>
            <person name="Jackson S.M."/>
            <person name="Gillam B."/>
            <person name="Chen W."/>
            <person name="Yan L."/>
            <person name="Higginbotham J."/>
            <person name="Cardenas M."/>
            <person name="Waligorski J."/>
            <person name="Applebaum E."/>
            <person name="Phelps L."/>
            <person name="Falcone J."/>
            <person name="Kanchi K."/>
            <person name="Thane T."/>
            <person name="Scimone A."/>
            <person name="Thane N."/>
            <person name="Henke J."/>
            <person name="Wang T."/>
            <person name="Ruppert J."/>
            <person name="Shah N."/>
            <person name="Rotter K."/>
            <person name="Hodges J."/>
            <person name="Ingenthron E."/>
            <person name="Cordes M."/>
            <person name="Kohlberg S."/>
            <person name="Sgro J."/>
            <person name="Delgado B."/>
            <person name="Mead K."/>
            <person name="Chinwalla A."/>
            <person name="Leonard S."/>
            <person name="Crouse K."/>
            <person name="Collura K."/>
            <person name="Kudrna D."/>
            <person name="Currie J."/>
            <person name="He R."/>
            <person name="Angelova A."/>
            <person name="Rajasekar S."/>
            <person name="Mueller T."/>
            <person name="Lomeli R."/>
            <person name="Scara G."/>
            <person name="Ko A."/>
            <person name="Delaney K."/>
            <person name="Wissotski M."/>
            <person name="Lopez G."/>
            <person name="Campos D."/>
            <person name="Braidotti M."/>
            <person name="Ashley E."/>
            <person name="Golser W."/>
            <person name="Kim H."/>
            <person name="Lee S."/>
            <person name="Lin J."/>
            <person name="Dujmic Z."/>
            <person name="Kim W."/>
            <person name="Talag J."/>
            <person name="Zuccolo A."/>
            <person name="Fan C."/>
            <person name="Sebastian A."/>
            <person name="Kramer M."/>
            <person name="Spiegel L."/>
            <person name="Nascimento L."/>
            <person name="Zutavern T."/>
            <person name="Miller B."/>
            <person name="Ambroise C."/>
            <person name="Muller S."/>
            <person name="Spooner W."/>
            <person name="Narechania A."/>
            <person name="Ren L."/>
            <person name="Wei S."/>
            <person name="Kumari S."/>
            <person name="Faga B."/>
            <person name="Levy M.J."/>
            <person name="McMahan L."/>
            <person name="Van Buren P."/>
            <person name="Vaughn M.W."/>
            <person name="Ying K."/>
            <person name="Yeh C.-T."/>
            <person name="Emrich S.J."/>
            <person name="Jia Y."/>
            <person name="Kalyanaraman A."/>
            <person name="Hsia A.-P."/>
            <person name="Barbazuk W.B."/>
            <person name="Baucom R.S."/>
            <person name="Brutnell T.P."/>
            <person name="Carpita N.C."/>
            <person name="Chaparro C."/>
            <person name="Chia J.-M."/>
            <person name="Deragon J.-M."/>
            <person name="Estill J.C."/>
            <person name="Fu Y."/>
            <person name="Jeddeloh J.A."/>
            <person name="Han Y."/>
            <person name="Lee H."/>
            <person name="Li P."/>
            <person name="Lisch D.R."/>
            <person name="Liu S."/>
            <person name="Liu Z."/>
            <person name="Nagel D.H."/>
            <person name="McCann M.C."/>
            <person name="SanMiguel P."/>
            <person name="Myers A.M."/>
            <person name="Nettleton D."/>
            <person name="Nguyen J."/>
            <person name="Penning B.W."/>
            <person name="Ponnala L."/>
            <person name="Schneider K.L."/>
            <person name="Schwartz D.C."/>
            <person name="Sharma A."/>
            <person name="Soderlund C."/>
            <person name="Springer N.M."/>
            <person name="Sun Q."/>
            <person name="Wang H."/>
            <person name="Waterman M."/>
            <person name="Westerman R."/>
            <person name="Wolfgruber T.K."/>
            <person name="Yang L."/>
            <person name="Yu Y."/>
            <person name="Zhang L."/>
            <person name="Zhou S."/>
            <person name="Zhu Q."/>
            <person name="Bennetzen J.L."/>
            <person name="Dawe R.K."/>
            <person name="Jiang J."/>
            <person name="Jiang N."/>
            <person name="Presting G.G."/>
            <person name="Wessler S.R."/>
            <person name="Aluru S."/>
            <person name="Martienssen R.A."/>
            <person name="Clifton S.W."/>
            <person name="McCombie W.R."/>
            <person name="Wing R.A."/>
            <person name="Wilson R.K."/>
        </authorList>
    </citation>
    <scope>NUCLEOTIDE SEQUENCE [LARGE SCALE GENOMIC DNA]</scope>
    <source>
        <strain evidence="4">cv. B73</strain>
    </source>
</reference>
<reference evidence="3" key="3">
    <citation type="submission" date="2021-05" db="UniProtKB">
        <authorList>
            <consortium name="EnsemblPlants"/>
        </authorList>
    </citation>
    <scope>IDENTIFICATION</scope>
    <source>
        <strain evidence="3">cv. B73</strain>
    </source>
</reference>
<dbReference type="Proteomes" id="UP000007305">
    <property type="component" value="Chromosome 6"/>
</dbReference>
<evidence type="ECO:0000259" key="2">
    <source>
        <dbReference type="PROSITE" id="PS50271"/>
    </source>
</evidence>
<dbReference type="GO" id="GO:0008270">
    <property type="term" value="F:zinc ion binding"/>
    <property type="evidence" value="ECO:0007669"/>
    <property type="project" value="UniProtKB-KW"/>
</dbReference>
<dbReference type="Gene3D" id="3.30.40.10">
    <property type="entry name" value="Zinc/RING finger domain, C3HC4 (zinc finger)"/>
    <property type="match status" value="1"/>
</dbReference>